<evidence type="ECO:0000313" key="3">
    <source>
        <dbReference type="Proteomes" id="UP001183176"/>
    </source>
</evidence>
<evidence type="ECO:0008006" key="4">
    <source>
        <dbReference type="Google" id="ProtNLM"/>
    </source>
</evidence>
<feature type="compositionally biased region" description="Low complexity" evidence="1">
    <location>
        <begin position="142"/>
        <end position="156"/>
    </location>
</feature>
<sequence>MAARRAPAGSLTSEDVAELRTQLEVGRRPRVQLSGPQFAEGTSGTVSRIGDPDVEGTDFVTVRVKVNGVTDELAFAPAELSLRRAPGAGGPAAKKSRTAAAGDAGSVDAGSDQAGSTGVASDSAVLPSVTSARAESADSIGAKAAGPSRTAGAAAGSAGGEGTATGSAAKRRKPAASKVSFTITSTGATWALTASRSAKGIAKSVPIAPGVVTGVAELLDQPALLEAVAEINETAWAEAQVRAEQLRAELEELEAVLAAHRFPR</sequence>
<evidence type="ECO:0000313" key="2">
    <source>
        <dbReference type="EMBL" id="MDT0262973.1"/>
    </source>
</evidence>
<evidence type="ECO:0000256" key="1">
    <source>
        <dbReference type="SAM" id="MobiDB-lite"/>
    </source>
</evidence>
<feature type="region of interest" description="Disordered" evidence="1">
    <location>
        <begin position="138"/>
        <end position="177"/>
    </location>
</feature>
<gene>
    <name evidence="2" type="ORF">RM423_16380</name>
</gene>
<feature type="compositionally biased region" description="Low complexity" evidence="1">
    <location>
        <begin position="99"/>
        <end position="116"/>
    </location>
</feature>
<keyword evidence="3" id="KW-1185">Reference proteome</keyword>
<feature type="region of interest" description="Disordered" evidence="1">
    <location>
        <begin position="1"/>
        <end position="54"/>
    </location>
</feature>
<dbReference type="EMBL" id="JAVREH010000025">
    <property type="protein sequence ID" value="MDT0262973.1"/>
    <property type="molecule type" value="Genomic_DNA"/>
</dbReference>
<reference evidence="3" key="1">
    <citation type="submission" date="2023-07" db="EMBL/GenBank/DDBJ databases">
        <title>30 novel species of actinomycetes from the DSMZ collection.</title>
        <authorList>
            <person name="Nouioui I."/>
        </authorList>
    </citation>
    <scope>NUCLEOTIDE SEQUENCE [LARGE SCALE GENOMIC DNA]</scope>
    <source>
        <strain evidence="3">DSM 44399</strain>
    </source>
</reference>
<dbReference type="Proteomes" id="UP001183176">
    <property type="component" value="Unassembled WGS sequence"/>
</dbReference>
<protein>
    <recommendedName>
        <fullName evidence="4">KOW domain-containing protein</fullName>
    </recommendedName>
</protein>
<organism evidence="2 3">
    <name type="scientific">Jatrophihabitans lederbergiae</name>
    <dbReference type="NCBI Taxonomy" id="3075547"/>
    <lineage>
        <taxon>Bacteria</taxon>
        <taxon>Bacillati</taxon>
        <taxon>Actinomycetota</taxon>
        <taxon>Actinomycetes</taxon>
        <taxon>Jatrophihabitantales</taxon>
        <taxon>Jatrophihabitantaceae</taxon>
        <taxon>Jatrophihabitans</taxon>
    </lineage>
</organism>
<comment type="caution">
    <text evidence="2">The sequence shown here is derived from an EMBL/GenBank/DDBJ whole genome shotgun (WGS) entry which is preliminary data.</text>
</comment>
<name>A0ABU2JFG6_9ACTN</name>
<proteinExistence type="predicted"/>
<feature type="region of interest" description="Disordered" evidence="1">
    <location>
        <begin position="81"/>
        <end position="126"/>
    </location>
</feature>
<dbReference type="RefSeq" id="WP_311424120.1">
    <property type="nucleotide sequence ID" value="NZ_JAVREH010000025.1"/>
</dbReference>
<accession>A0ABU2JFG6</accession>